<dbReference type="AlphaFoldDB" id="T1B3H8"/>
<dbReference type="GO" id="GO:0004476">
    <property type="term" value="F:mannose-6-phosphate isomerase activity"/>
    <property type="evidence" value="ECO:0007669"/>
    <property type="project" value="UniProtKB-EC"/>
</dbReference>
<feature type="non-terminal residue" evidence="3">
    <location>
        <position position="183"/>
    </location>
</feature>
<dbReference type="EC" id="5.3.1.8" evidence="3"/>
<dbReference type="Pfam" id="PF07221">
    <property type="entry name" value="GlcNAc_2-epim"/>
    <property type="match status" value="1"/>
</dbReference>
<name>T1B3H8_9ZZZZ</name>
<dbReference type="InterPro" id="IPR010819">
    <property type="entry name" value="AGE/CE"/>
</dbReference>
<reference evidence="3" key="2">
    <citation type="journal article" date="2014" name="ISME J.">
        <title>Microbial stratification in low pH oxic and suboxic macroscopic growths along an acid mine drainage.</title>
        <authorList>
            <person name="Mendez-Garcia C."/>
            <person name="Mesa V."/>
            <person name="Sprenger R.R."/>
            <person name="Richter M."/>
            <person name="Diez M.S."/>
            <person name="Solano J."/>
            <person name="Bargiela R."/>
            <person name="Golyshina O.V."/>
            <person name="Manteca A."/>
            <person name="Ramos J.L."/>
            <person name="Gallego J.R."/>
            <person name="Llorente I."/>
            <person name="Martins Dos Santos V.A."/>
            <person name="Jensen O.N."/>
            <person name="Pelaez A.I."/>
            <person name="Sanchez J."/>
            <person name="Ferrer M."/>
        </authorList>
    </citation>
    <scope>NUCLEOTIDE SEQUENCE</scope>
</reference>
<organism evidence="3">
    <name type="scientific">mine drainage metagenome</name>
    <dbReference type="NCBI Taxonomy" id="410659"/>
    <lineage>
        <taxon>unclassified sequences</taxon>
        <taxon>metagenomes</taxon>
        <taxon>ecological metagenomes</taxon>
    </lineage>
</organism>
<sequence>MSGEERAAARNSHDALHRWLLEQAYPLWAQRGWDSVRGGFHERLGPDGPVPTDARRTRVQLRQIHCFASAEALGWPGEWRALVSGGLDHVLAYRQRPDGLFRAVLAPDGAVLEDRALLYDQAFALLALASVHRALGADTGCAERAGALWEQIARRLDAPLGFRADTTATGPLLANPHMHLLEA</sequence>
<evidence type="ECO:0000256" key="1">
    <source>
        <dbReference type="ARBA" id="ARBA00008558"/>
    </source>
</evidence>
<dbReference type="InterPro" id="IPR008928">
    <property type="entry name" value="6-hairpin_glycosidase_sf"/>
</dbReference>
<dbReference type="PANTHER" id="PTHR15108">
    <property type="entry name" value="N-ACYLGLUCOSAMINE-2-EPIMERASE"/>
    <property type="match status" value="1"/>
</dbReference>
<keyword evidence="2 3" id="KW-0413">Isomerase</keyword>
<dbReference type="SUPFAM" id="SSF48208">
    <property type="entry name" value="Six-hairpin glycosidases"/>
    <property type="match status" value="1"/>
</dbReference>
<evidence type="ECO:0000256" key="2">
    <source>
        <dbReference type="ARBA" id="ARBA00023235"/>
    </source>
</evidence>
<dbReference type="InterPro" id="IPR012341">
    <property type="entry name" value="6hp_glycosidase-like_sf"/>
</dbReference>
<evidence type="ECO:0000313" key="3">
    <source>
        <dbReference type="EMBL" id="EQD48910.1"/>
    </source>
</evidence>
<protein>
    <submittedName>
        <fullName evidence="3">N-acylglucosamine 2-epimerase</fullName>
        <ecNumber evidence="3">5.3.1.8</ecNumber>
    </submittedName>
</protein>
<gene>
    <name evidence="3" type="ORF">B2A_07818</name>
</gene>
<dbReference type="EMBL" id="AUZZ01005621">
    <property type="protein sequence ID" value="EQD48910.1"/>
    <property type="molecule type" value="Genomic_DNA"/>
</dbReference>
<dbReference type="Gene3D" id="1.50.10.10">
    <property type="match status" value="1"/>
</dbReference>
<proteinExistence type="inferred from homology"/>
<comment type="caution">
    <text evidence="3">The sequence shown here is derived from an EMBL/GenBank/DDBJ whole genome shotgun (WGS) entry which is preliminary data.</text>
</comment>
<dbReference type="GO" id="GO:0005975">
    <property type="term" value="P:carbohydrate metabolic process"/>
    <property type="evidence" value="ECO:0007669"/>
    <property type="project" value="InterPro"/>
</dbReference>
<comment type="similarity">
    <text evidence="1">Belongs to the N-acylglucosamine 2-epimerase family.</text>
</comment>
<accession>T1B3H8</accession>
<reference evidence="3" key="1">
    <citation type="submission" date="2013-08" db="EMBL/GenBank/DDBJ databases">
        <authorList>
            <person name="Mendez C."/>
            <person name="Richter M."/>
            <person name="Ferrer M."/>
            <person name="Sanchez J."/>
        </authorList>
    </citation>
    <scope>NUCLEOTIDE SEQUENCE</scope>
</reference>